<keyword evidence="1" id="KW-0862">Zinc</keyword>
<dbReference type="SUPFAM" id="SSF57756">
    <property type="entry name" value="Retrovirus zinc finger-like domains"/>
    <property type="match status" value="1"/>
</dbReference>
<dbReference type="InterPro" id="IPR001878">
    <property type="entry name" value="Znf_CCHC"/>
</dbReference>
<evidence type="ECO:0000313" key="4">
    <source>
        <dbReference type="Proteomes" id="UP001151760"/>
    </source>
</evidence>
<keyword evidence="1" id="KW-0863">Zinc-finger</keyword>
<dbReference type="EMBL" id="BQNB010010092">
    <property type="protein sequence ID" value="GJS72610.1"/>
    <property type="molecule type" value="Genomic_DNA"/>
</dbReference>
<dbReference type="PROSITE" id="PS50158">
    <property type="entry name" value="ZF_CCHC"/>
    <property type="match status" value="2"/>
</dbReference>
<dbReference type="Gene3D" id="4.10.60.10">
    <property type="entry name" value="Zinc finger, CCHC-type"/>
    <property type="match status" value="1"/>
</dbReference>
<gene>
    <name evidence="3" type="ORF">Tco_0705451</name>
</gene>
<name>A0ABQ4Y6K2_9ASTR</name>
<feature type="domain" description="CCHC-type" evidence="2">
    <location>
        <begin position="127"/>
        <end position="142"/>
    </location>
</feature>
<dbReference type="Pfam" id="PF00098">
    <property type="entry name" value="zf-CCHC"/>
    <property type="match status" value="2"/>
</dbReference>
<accession>A0ABQ4Y6K2</accession>
<evidence type="ECO:0000259" key="2">
    <source>
        <dbReference type="PROSITE" id="PS50158"/>
    </source>
</evidence>
<keyword evidence="1" id="KW-0479">Metal-binding</keyword>
<sequence length="217" mass="23783">MILEIKLKSKKRKSDLRKLYVLMLKEQGNLTVERREDEVDSNGRVGEVDEGSEWGAVWVCRDRGGGMSNHRGFGVWNSDHGGNSSQNKEHKVIKAHVVGPSNKKVYAGKLPHCNKCKLHYNGPCTAKCENCKEVGHLAKDCRGTTVAANQKALKANQRTIPCFKCGKQGHYRSECPVLKNQNRGNQAGSSEARGRVCALGGGEADQDPNNIADNVNA</sequence>
<keyword evidence="4" id="KW-1185">Reference proteome</keyword>
<reference evidence="3" key="1">
    <citation type="journal article" date="2022" name="Int. J. Mol. Sci.">
        <title>Draft Genome of Tanacetum Coccineum: Genomic Comparison of Closely Related Tanacetum-Family Plants.</title>
        <authorList>
            <person name="Yamashiro T."/>
            <person name="Shiraishi A."/>
            <person name="Nakayama K."/>
            <person name="Satake H."/>
        </authorList>
    </citation>
    <scope>NUCLEOTIDE SEQUENCE</scope>
</reference>
<feature type="domain" description="CCHC-type" evidence="2">
    <location>
        <begin position="162"/>
        <end position="176"/>
    </location>
</feature>
<reference evidence="3" key="2">
    <citation type="submission" date="2022-01" db="EMBL/GenBank/DDBJ databases">
        <authorList>
            <person name="Yamashiro T."/>
            <person name="Shiraishi A."/>
            <person name="Satake H."/>
            <person name="Nakayama K."/>
        </authorList>
    </citation>
    <scope>NUCLEOTIDE SEQUENCE</scope>
</reference>
<dbReference type="GO" id="GO:0003964">
    <property type="term" value="F:RNA-directed DNA polymerase activity"/>
    <property type="evidence" value="ECO:0007669"/>
    <property type="project" value="UniProtKB-KW"/>
</dbReference>
<keyword evidence="3" id="KW-0548">Nucleotidyltransferase</keyword>
<evidence type="ECO:0000313" key="3">
    <source>
        <dbReference type="EMBL" id="GJS72610.1"/>
    </source>
</evidence>
<dbReference type="InterPro" id="IPR036875">
    <property type="entry name" value="Znf_CCHC_sf"/>
</dbReference>
<protein>
    <submittedName>
        <fullName evidence="3">Reverse transcriptase domain-containing protein</fullName>
    </submittedName>
</protein>
<evidence type="ECO:0000256" key="1">
    <source>
        <dbReference type="PROSITE-ProRule" id="PRU00047"/>
    </source>
</evidence>
<keyword evidence="3" id="KW-0695">RNA-directed DNA polymerase</keyword>
<comment type="caution">
    <text evidence="3">The sequence shown here is derived from an EMBL/GenBank/DDBJ whole genome shotgun (WGS) entry which is preliminary data.</text>
</comment>
<dbReference type="SMART" id="SM00343">
    <property type="entry name" value="ZnF_C2HC"/>
    <property type="match status" value="2"/>
</dbReference>
<proteinExistence type="predicted"/>
<keyword evidence="3" id="KW-0808">Transferase</keyword>
<organism evidence="3 4">
    <name type="scientific">Tanacetum coccineum</name>
    <dbReference type="NCBI Taxonomy" id="301880"/>
    <lineage>
        <taxon>Eukaryota</taxon>
        <taxon>Viridiplantae</taxon>
        <taxon>Streptophyta</taxon>
        <taxon>Embryophyta</taxon>
        <taxon>Tracheophyta</taxon>
        <taxon>Spermatophyta</taxon>
        <taxon>Magnoliopsida</taxon>
        <taxon>eudicotyledons</taxon>
        <taxon>Gunneridae</taxon>
        <taxon>Pentapetalae</taxon>
        <taxon>asterids</taxon>
        <taxon>campanulids</taxon>
        <taxon>Asterales</taxon>
        <taxon>Asteraceae</taxon>
        <taxon>Asteroideae</taxon>
        <taxon>Anthemideae</taxon>
        <taxon>Anthemidinae</taxon>
        <taxon>Tanacetum</taxon>
    </lineage>
</organism>
<dbReference type="Proteomes" id="UP001151760">
    <property type="component" value="Unassembled WGS sequence"/>
</dbReference>